<dbReference type="PANTHER" id="PTHR31270:SF1">
    <property type="entry name" value="GLUTAMINYL-PEPTIDE CYCLOTRANSFERASE"/>
    <property type="match status" value="1"/>
</dbReference>
<dbReference type="Proteomes" id="UP000428260">
    <property type="component" value="Chromosome"/>
</dbReference>
<accession>A0A6I6JVP3</accession>
<proteinExistence type="predicted"/>
<keyword evidence="1" id="KW-0808">Transferase</keyword>
<dbReference type="InterPro" id="IPR007788">
    <property type="entry name" value="QCT"/>
</dbReference>
<organism evidence="1 2">
    <name type="scientific">Maribellus comscasis</name>
    <dbReference type="NCBI Taxonomy" id="2681766"/>
    <lineage>
        <taxon>Bacteria</taxon>
        <taxon>Pseudomonadati</taxon>
        <taxon>Bacteroidota</taxon>
        <taxon>Bacteroidia</taxon>
        <taxon>Marinilabiliales</taxon>
        <taxon>Prolixibacteraceae</taxon>
        <taxon>Maribellus</taxon>
    </lineage>
</organism>
<protein>
    <submittedName>
        <fullName evidence="1">Glutaminyl-peptide cyclotransferase</fullName>
    </submittedName>
</protein>
<evidence type="ECO:0000313" key="1">
    <source>
        <dbReference type="EMBL" id="QGY44232.1"/>
    </source>
</evidence>
<reference evidence="1 2" key="1">
    <citation type="submission" date="2019-11" db="EMBL/GenBank/DDBJ databases">
        <authorList>
            <person name="Zheng R.K."/>
            <person name="Sun C.M."/>
        </authorList>
    </citation>
    <scope>NUCLEOTIDE SEQUENCE [LARGE SCALE GENOMIC DNA]</scope>
    <source>
        <strain evidence="1 2">WC007</strain>
    </source>
</reference>
<dbReference type="PANTHER" id="PTHR31270">
    <property type="entry name" value="GLUTAMINYL-PEPTIDE CYCLOTRANSFERASE"/>
    <property type="match status" value="1"/>
</dbReference>
<dbReference type="Pfam" id="PF05096">
    <property type="entry name" value="Glu_cyclase_2"/>
    <property type="match status" value="1"/>
</dbReference>
<dbReference type="SUPFAM" id="SSF63825">
    <property type="entry name" value="YWTD domain"/>
    <property type="match status" value="1"/>
</dbReference>
<dbReference type="InterPro" id="IPR013783">
    <property type="entry name" value="Ig-like_fold"/>
</dbReference>
<dbReference type="Gene3D" id="2.60.40.10">
    <property type="entry name" value="Immunoglobulins"/>
    <property type="match status" value="1"/>
</dbReference>
<dbReference type="GO" id="GO:0016603">
    <property type="term" value="F:glutaminyl-peptide cyclotransferase activity"/>
    <property type="evidence" value="ECO:0007669"/>
    <property type="project" value="InterPro"/>
</dbReference>
<sequence>MQHMKKSVFPLVLVFSLFVTFFSCSNKPKRSRKPVSTIVIQPSKKNYVFGEKVSVEVKTKVKNGEIENIQLFYENQLIKESSELEFTVPGVELNALGNNNFKVVATKTDGVDNSRVKSIPVVSDVVPKKYSYQIINNYPHLKSSFTEGLEFYKGFLYEGTGNNGESHLMKINMPNGNVVQTYSLDEIYFGEGITILNNKIYQLTYKAQKGFVYNLSDFALIDSFQYSSREGWGLTNDGTNLIMGNGTHTLTWLSPEDFSVIKMVQVADNKGLVNFINELEYIDGKILANVYTTNRIIEIDAETGKVIREINLDGIINMYTNPSDTLDYMNGIAYDKENDRLFVTGKYWPRLFEIKLIESE</sequence>
<gene>
    <name evidence="1" type="ORF">GM418_11360</name>
</gene>
<dbReference type="AlphaFoldDB" id="A0A6I6JVP3"/>
<keyword evidence="2" id="KW-1185">Reference proteome</keyword>
<dbReference type="PROSITE" id="PS51257">
    <property type="entry name" value="PROKAR_LIPOPROTEIN"/>
    <property type="match status" value="1"/>
</dbReference>
<evidence type="ECO:0000313" key="2">
    <source>
        <dbReference type="Proteomes" id="UP000428260"/>
    </source>
</evidence>
<dbReference type="EMBL" id="CP046401">
    <property type="protein sequence ID" value="QGY44232.1"/>
    <property type="molecule type" value="Genomic_DNA"/>
</dbReference>
<dbReference type="KEGG" id="mcos:GM418_11360"/>
<name>A0A6I6JVP3_9BACT</name>